<accession>A0ABV8B856</accession>
<feature type="compositionally biased region" description="Basic and acidic residues" evidence="3">
    <location>
        <begin position="120"/>
        <end position="129"/>
    </location>
</feature>
<gene>
    <name evidence="5" type="ORF">ACFOU2_19595</name>
</gene>
<dbReference type="Proteomes" id="UP001595752">
    <property type="component" value="Unassembled WGS sequence"/>
</dbReference>
<evidence type="ECO:0000256" key="2">
    <source>
        <dbReference type="ARBA" id="ARBA00022840"/>
    </source>
</evidence>
<sequence length="145" mass="16974">MTLQQLEKRFTPEFINRFDDIFVFQWLHQEVLGHILDMNIESLNLRIRKYDCQLRLDEAARAFLIKEGLNKRYGARFLKRTIRKYIEVPLAAQISQRLQGEASTLFVAEMQNGKPNLVKVKEQQSRTDEELSFNGKNQSLESQGG</sequence>
<keyword evidence="1" id="KW-0547">Nucleotide-binding</keyword>
<dbReference type="PANTHER" id="PTHR11638:SF18">
    <property type="entry name" value="HEAT SHOCK PROTEIN 104"/>
    <property type="match status" value="1"/>
</dbReference>
<name>A0ABV8B856_9BACI</name>
<organism evidence="5 6">
    <name type="scientific">Bacillus songklensis</name>
    <dbReference type="NCBI Taxonomy" id="1069116"/>
    <lineage>
        <taxon>Bacteria</taxon>
        <taxon>Bacillati</taxon>
        <taxon>Bacillota</taxon>
        <taxon>Bacilli</taxon>
        <taxon>Bacillales</taxon>
        <taxon>Bacillaceae</taxon>
        <taxon>Bacillus</taxon>
    </lineage>
</organism>
<feature type="compositionally biased region" description="Polar residues" evidence="3">
    <location>
        <begin position="134"/>
        <end position="145"/>
    </location>
</feature>
<dbReference type="RefSeq" id="WP_377917967.1">
    <property type="nucleotide sequence ID" value="NZ_JBHRZT010000072.1"/>
</dbReference>
<dbReference type="InterPro" id="IPR050130">
    <property type="entry name" value="ClpA_ClpB"/>
</dbReference>
<reference evidence="6" key="1">
    <citation type="journal article" date="2019" name="Int. J. Syst. Evol. Microbiol.">
        <title>The Global Catalogue of Microorganisms (GCM) 10K type strain sequencing project: providing services to taxonomists for standard genome sequencing and annotation.</title>
        <authorList>
            <consortium name="The Broad Institute Genomics Platform"/>
            <consortium name="The Broad Institute Genome Sequencing Center for Infectious Disease"/>
            <person name="Wu L."/>
            <person name="Ma J."/>
        </authorList>
    </citation>
    <scope>NUCLEOTIDE SEQUENCE [LARGE SCALE GENOMIC DNA]</scope>
    <source>
        <strain evidence="6">CCUG 61889</strain>
    </source>
</reference>
<proteinExistence type="predicted"/>
<feature type="domain" description="Clp ATPase C-terminal" evidence="4">
    <location>
        <begin position="27"/>
        <end position="117"/>
    </location>
</feature>
<comment type="caution">
    <text evidence="5">The sequence shown here is derived from an EMBL/GenBank/DDBJ whole genome shotgun (WGS) entry which is preliminary data.</text>
</comment>
<dbReference type="SUPFAM" id="SSF52540">
    <property type="entry name" value="P-loop containing nucleoside triphosphate hydrolases"/>
    <property type="match status" value="1"/>
</dbReference>
<protein>
    <recommendedName>
        <fullName evidence="4">Clp ATPase C-terminal domain-containing protein</fullName>
    </recommendedName>
</protein>
<dbReference type="InterPro" id="IPR027417">
    <property type="entry name" value="P-loop_NTPase"/>
</dbReference>
<dbReference type="SMART" id="SM01086">
    <property type="entry name" value="ClpB_D2-small"/>
    <property type="match status" value="1"/>
</dbReference>
<dbReference type="EMBL" id="JBHRZT010000072">
    <property type="protein sequence ID" value="MFC3885555.1"/>
    <property type="molecule type" value="Genomic_DNA"/>
</dbReference>
<evidence type="ECO:0000256" key="1">
    <source>
        <dbReference type="ARBA" id="ARBA00022741"/>
    </source>
</evidence>
<evidence type="ECO:0000313" key="6">
    <source>
        <dbReference type="Proteomes" id="UP001595752"/>
    </source>
</evidence>
<evidence type="ECO:0000313" key="5">
    <source>
        <dbReference type="EMBL" id="MFC3885555.1"/>
    </source>
</evidence>
<evidence type="ECO:0000259" key="4">
    <source>
        <dbReference type="SMART" id="SM01086"/>
    </source>
</evidence>
<dbReference type="PANTHER" id="PTHR11638">
    <property type="entry name" value="ATP-DEPENDENT CLP PROTEASE"/>
    <property type="match status" value="1"/>
</dbReference>
<keyword evidence="6" id="KW-1185">Reference proteome</keyword>
<keyword evidence="2" id="KW-0067">ATP-binding</keyword>
<dbReference type="Gene3D" id="1.10.8.60">
    <property type="match status" value="1"/>
</dbReference>
<evidence type="ECO:0000256" key="3">
    <source>
        <dbReference type="SAM" id="MobiDB-lite"/>
    </source>
</evidence>
<dbReference type="InterPro" id="IPR019489">
    <property type="entry name" value="Clp_ATPase_C"/>
</dbReference>
<feature type="region of interest" description="Disordered" evidence="3">
    <location>
        <begin position="120"/>
        <end position="145"/>
    </location>
</feature>
<dbReference type="Pfam" id="PF10431">
    <property type="entry name" value="ClpB_D2-small"/>
    <property type="match status" value="1"/>
</dbReference>